<dbReference type="Proteomes" id="UP000887013">
    <property type="component" value="Unassembled WGS sequence"/>
</dbReference>
<name>A0A8X6QIE1_NEPPI</name>
<keyword evidence="2" id="KW-1185">Reference proteome</keyword>
<gene>
    <name evidence="1" type="primary">svop_3</name>
    <name evidence="1" type="ORF">NPIL_678851</name>
</gene>
<accession>A0A8X6QIE1</accession>
<organism evidence="1 2">
    <name type="scientific">Nephila pilipes</name>
    <name type="common">Giant wood spider</name>
    <name type="synonym">Nephila maculata</name>
    <dbReference type="NCBI Taxonomy" id="299642"/>
    <lineage>
        <taxon>Eukaryota</taxon>
        <taxon>Metazoa</taxon>
        <taxon>Ecdysozoa</taxon>
        <taxon>Arthropoda</taxon>
        <taxon>Chelicerata</taxon>
        <taxon>Arachnida</taxon>
        <taxon>Araneae</taxon>
        <taxon>Araneomorphae</taxon>
        <taxon>Entelegynae</taxon>
        <taxon>Araneoidea</taxon>
        <taxon>Nephilidae</taxon>
        <taxon>Nephila</taxon>
    </lineage>
</organism>
<evidence type="ECO:0000313" key="1">
    <source>
        <dbReference type="EMBL" id="GFU26892.1"/>
    </source>
</evidence>
<dbReference type="OrthoDB" id="4139357at2759"/>
<feature type="non-terminal residue" evidence="1">
    <location>
        <position position="1"/>
    </location>
</feature>
<comment type="caution">
    <text evidence="1">The sequence shown here is derived from an EMBL/GenBank/DDBJ whole genome shotgun (WGS) entry which is preliminary data.</text>
</comment>
<protein>
    <submittedName>
        <fullName evidence="1">Synaptic vesicle 2-related protein</fullName>
    </submittedName>
</protein>
<sequence length="69" mass="8194">WYPESARYYLVSNQHDLATRTLEKMAKTNGKELPPGHLAQVGLDIKRGRLSDLLNKNYRRTSLLFWYIW</sequence>
<dbReference type="AlphaFoldDB" id="A0A8X6QIE1"/>
<proteinExistence type="predicted"/>
<dbReference type="EMBL" id="BMAW01081925">
    <property type="protein sequence ID" value="GFU26892.1"/>
    <property type="molecule type" value="Genomic_DNA"/>
</dbReference>
<reference evidence="1" key="1">
    <citation type="submission" date="2020-08" db="EMBL/GenBank/DDBJ databases">
        <title>Multicomponent nature underlies the extraordinary mechanical properties of spider dragline silk.</title>
        <authorList>
            <person name="Kono N."/>
            <person name="Nakamura H."/>
            <person name="Mori M."/>
            <person name="Yoshida Y."/>
            <person name="Ohtoshi R."/>
            <person name="Malay A.D."/>
            <person name="Moran D.A.P."/>
            <person name="Tomita M."/>
            <person name="Numata K."/>
            <person name="Arakawa K."/>
        </authorList>
    </citation>
    <scope>NUCLEOTIDE SEQUENCE</scope>
</reference>
<evidence type="ECO:0000313" key="2">
    <source>
        <dbReference type="Proteomes" id="UP000887013"/>
    </source>
</evidence>